<comment type="caution">
    <text evidence="1">The sequence shown here is derived from an EMBL/GenBank/DDBJ whole genome shotgun (WGS) entry which is preliminary data.</text>
</comment>
<dbReference type="AlphaFoldDB" id="A0A918JAP8"/>
<organism evidence="1 2">
    <name type="scientific">Streptomyces lucensis JCM 4490</name>
    <dbReference type="NCBI Taxonomy" id="1306176"/>
    <lineage>
        <taxon>Bacteria</taxon>
        <taxon>Bacillati</taxon>
        <taxon>Actinomycetota</taxon>
        <taxon>Actinomycetes</taxon>
        <taxon>Kitasatosporales</taxon>
        <taxon>Streptomycetaceae</taxon>
        <taxon>Streptomyces</taxon>
    </lineage>
</organism>
<evidence type="ECO:0008006" key="3">
    <source>
        <dbReference type="Google" id="ProtNLM"/>
    </source>
</evidence>
<gene>
    <name evidence="1" type="ORF">GCM10010503_34460</name>
</gene>
<dbReference type="GO" id="GO:0004658">
    <property type="term" value="F:propionyl-CoA carboxylase activity"/>
    <property type="evidence" value="ECO:0007669"/>
    <property type="project" value="InterPro"/>
</dbReference>
<name>A0A918JAP8_9ACTN</name>
<evidence type="ECO:0000313" key="1">
    <source>
        <dbReference type="EMBL" id="GGW54634.1"/>
    </source>
</evidence>
<dbReference type="InterPro" id="IPR032716">
    <property type="entry name" value="ACC_epsilon"/>
</dbReference>
<dbReference type="Proteomes" id="UP000620224">
    <property type="component" value="Unassembled WGS sequence"/>
</dbReference>
<reference evidence="1" key="2">
    <citation type="submission" date="2020-09" db="EMBL/GenBank/DDBJ databases">
        <authorList>
            <person name="Sun Q."/>
            <person name="Ohkuma M."/>
        </authorList>
    </citation>
    <scope>NUCLEOTIDE SEQUENCE</scope>
    <source>
        <strain evidence="1">JCM 4490</strain>
    </source>
</reference>
<dbReference type="RefSeq" id="WP_190016236.1">
    <property type="nucleotide sequence ID" value="NZ_BMUE01000007.1"/>
</dbReference>
<dbReference type="Pfam" id="PF13822">
    <property type="entry name" value="ACC_epsilon"/>
    <property type="match status" value="1"/>
</dbReference>
<accession>A0A918JAP8</accession>
<dbReference type="GO" id="GO:0003989">
    <property type="term" value="F:acetyl-CoA carboxylase activity"/>
    <property type="evidence" value="ECO:0007669"/>
    <property type="project" value="InterPro"/>
</dbReference>
<proteinExistence type="predicted"/>
<sequence length="66" mass="7141">MSSDDILRVEKGRPGPEELAAVTAVLLARTAPTGPERADDGQDKAVWRRLERDGGFAPAHSWRSAV</sequence>
<dbReference type="EMBL" id="BMUE01000007">
    <property type="protein sequence ID" value="GGW54634.1"/>
    <property type="molecule type" value="Genomic_DNA"/>
</dbReference>
<protein>
    <recommendedName>
        <fullName evidence="3">Acyl-CoA carboxylase subunit epsilon</fullName>
    </recommendedName>
</protein>
<evidence type="ECO:0000313" key="2">
    <source>
        <dbReference type="Proteomes" id="UP000620224"/>
    </source>
</evidence>
<reference evidence="1" key="1">
    <citation type="journal article" date="2014" name="Int. J. Syst. Evol. Microbiol.">
        <title>Complete genome sequence of Corynebacterium casei LMG S-19264T (=DSM 44701T), isolated from a smear-ripened cheese.</title>
        <authorList>
            <consortium name="US DOE Joint Genome Institute (JGI-PGF)"/>
            <person name="Walter F."/>
            <person name="Albersmeier A."/>
            <person name="Kalinowski J."/>
            <person name="Ruckert C."/>
        </authorList>
    </citation>
    <scope>NUCLEOTIDE SEQUENCE</scope>
    <source>
        <strain evidence="1">JCM 4490</strain>
    </source>
</reference>
<keyword evidence="2" id="KW-1185">Reference proteome</keyword>